<dbReference type="PATRIC" id="fig|1423734.3.peg.392"/>
<dbReference type="STRING" id="1423734.FC83_GL000392"/>
<proteinExistence type="inferred from homology"/>
<keyword evidence="6 9" id="KW-0378">Hydrolase</keyword>
<evidence type="ECO:0000313" key="10">
    <source>
        <dbReference type="EMBL" id="KRM32525.1"/>
    </source>
</evidence>
<evidence type="ECO:0000256" key="9">
    <source>
        <dbReference type="HAMAP-Rule" id="MF_01471"/>
    </source>
</evidence>
<evidence type="ECO:0000313" key="11">
    <source>
        <dbReference type="Proteomes" id="UP000051236"/>
    </source>
</evidence>
<dbReference type="AlphaFoldDB" id="A0A0R1XRX7"/>
<comment type="caution">
    <text evidence="10">The sequence shown here is derived from an EMBL/GenBank/DDBJ whole genome shotgun (WGS) entry which is preliminary data.</text>
</comment>
<dbReference type="HAMAP" id="MF_01471">
    <property type="entry name" value="Cas2"/>
    <property type="match status" value="1"/>
</dbReference>
<dbReference type="InterPro" id="IPR019199">
    <property type="entry name" value="Virulence_VapD/CRISPR_Cas2"/>
</dbReference>
<dbReference type="Proteomes" id="UP000051236">
    <property type="component" value="Unassembled WGS sequence"/>
</dbReference>
<dbReference type="EMBL" id="AZGA01000070">
    <property type="protein sequence ID" value="KRM32525.1"/>
    <property type="molecule type" value="Genomic_DNA"/>
</dbReference>
<dbReference type="EC" id="3.1.-.-" evidence="9"/>
<name>A0A0R1XRX7_9LACO</name>
<comment type="cofactor">
    <cofactor evidence="1">
        <name>Mg(2+)</name>
        <dbReference type="ChEBI" id="CHEBI:18420"/>
    </cofactor>
</comment>
<comment type="subunit">
    <text evidence="9">Homodimer, forms a heterotetramer with a Cas1 homodimer.</text>
</comment>
<comment type="function">
    <text evidence="9">CRISPR (clustered regularly interspaced short palindromic repeat), is an adaptive immune system that provides protection against mobile genetic elements (viruses, transposable elements and conjugative plasmids). CRISPR clusters contain sequences complementary to antecedent mobile elements and target invading nucleic acids. CRISPR clusters are transcribed and processed into CRISPR RNA (crRNA). Functions as a ssRNA-specific endoribonuclease. Involved in the integration of spacer DNA into the CRISPR cassette.</text>
</comment>
<keyword evidence="7" id="KW-0460">Magnesium</keyword>
<protein>
    <recommendedName>
        <fullName evidence="9">CRISPR-associated endoribonuclease Cas2</fullName>
        <ecNumber evidence="9">3.1.-.-</ecNumber>
    </recommendedName>
</protein>
<dbReference type="GO" id="GO:0051607">
    <property type="term" value="P:defense response to virus"/>
    <property type="evidence" value="ECO:0007669"/>
    <property type="project" value="UniProtKB-UniRule"/>
</dbReference>
<dbReference type="SUPFAM" id="SSF143430">
    <property type="entry name" value="TTP0101/SSO1404-like"/>
    <property type="match status" value="1"/>
</dbReference>
<dbReference type="eggNOG" id="COG3512">
    <property type="taxonomic scope" value="Bacteria"/>
</dbReference>
<dbReference type="Pfam" id="PF09827">
    <property type="entry name" value="CRISPR_Cas2"/>
    <property type="match status" value="1"/>
</dbReference>
<evidence type="ECO:0000256" key="8">
    <source>
        <dbReference type="ARBA" id="ARBA00023118"/>
    </source>
</evidence>
<keyword evidence="11" id="KW-1185">Reference proteome</keyword>
<sequence>MFDLPTLTPTDRRNYRSFRKALINEGFLMIQESIYVRITTNKQSAQLLENRLATIAPPAGIVQTLMVTEKQYSSMRFLVGTAIDDIRNTDDTLVVI</sequence>
<reference evidence="10 11" key="1">
    <citation type="journal article" date="2015" name="Genome Announc.">
        <title>Expanding the biotechnology potential of lactobacilli through comparative genomics of 213 strains and associated genera.</title>
        <authorList>
            <person name="Sun Z."/>
            <person name="Harris H.M."/>
            <person name="McCann A."/>
            <person name="Guo C."/>
            <person name="Argimon S."/>
            <person name="Zhang W."/>
            <person name="Yang X."/>
            <person name="Jeffery I.B."/>
            <person name="Cooney J.C."/>
            <person name="Kagawa T.F."/>
            <person name="Liu W."/>
            <person name="Song Y."/>
            <person name="Salvetti E."/>
            <person name="Wrobel A."/>
            <person name="Rasinkangas P."/>
            <person name="Parkhill J."/>
            <person name="Rea M.C."/>
            <person name="O'Sullivan O."/>
            <person name="Ritari J."/>
            <person name="Douillard F.P."/>
            <person name="Paul Ross R."/>
            <person name="Yang R."/>
            <person name="Briner A.E."/>
            <person name="Felis G.E."/>
            <person name="de Vos W.M."/>
            <person name="Barrangou R."/>
            <person name="Klaenhammer T.R."/>
            <person name="Caufield P.W."/>
            <person name="Cui Y."/>
            <person name="Zhang H."/>
            <person name="O'Toole P.W."/>
        </authorList>
    </citation>
    <scope>NUCLEOTIDE SEQUENCE [LARGE SCALE GENOMIC DNA]</scope>
    <source>
        <strain evidence="10 11">DSM 18527</strain>
    </source>
</reference>
<accession>A0A0R1XRX7</accession>
<evidence type="ECO:0000256" key="6">
    <source>
        <dbReference type="ARBA" id="ARBA00022801"/>
    </source>
</evidence>
<evidence type="ECO:0000256" key="7">
    <source>
        <dbReference type="ARBA" id="ARBA00022842"/>
    </source>
</evidence>
<evidence type="ECO:0000256" key="5">
    <source>
        <dbReference type="ARBA" id="ARBA00022759"/>
    </source>
</evidence>
<evidence type="ECO:0000256" key="1">
    <source>
        <dbReference type="ARBA" id="ARBA00001946"/>
    </source>
</evidence>
<evidence type="ECO:0000256" key="4">
    <source>
        <dbReference type="ARBA" id="ARBA00022723"/>
    </source>
</evidence>
<dbReference type="GO" id="GO:0004521">
    <property type="term" value="F:RNA endonuclease activity"/>
    <property type="evidence" value="ECO:0007669"/>
    <property type="project" value="InterPro"/>
</dbReference>
<dbReference type="GO" id="GO:0043571">
    <property type="term" value="P:maintenance of CRISPR repeat elements"/>
    <property type="evidence" value="ECO:0007669"/>
    <property type="project" value="UniProtKB-UniRule"/>
</dbReference>
<gene>
    <name evidence="9" type="primary">cas2</name>
    <name evidence="10" type="ORF">FC83_GL000392</name>
</gene>
<comment type="similarity">
    <text evidence="2 9">Belongs to the CRISPR-associated endoribonuclease Cas2 protein family.</text>
</comment>
<comment type="caution">
    <text evidence="9">Lacks conserved residue(s) required for the propagation of feature annotation.</text>
</comment>
<dbReference type="GO" id="GO:0046872">
    <property type="term" value="F:metal ion binding"/>
    <property type="evidence" value="ECO:0007669"/>
    <property type="project" value="UniProtKB-KW"/>
</dbReference>
<evidence type="ECO:0000256" key="3">
    <source>
        <dbReference type="ARBA" id="ARBA00022722"/>
    </source>
</evidence>
<keyword evidence="5 9" id="KW-0255">Endonuclease</keyword>
<dbReference type="GO" id="GO:0016787">
    <property type="term" value="F:hydrolase activity"/>
    <property type="evidence" value="ECO:0007669"/>
    <property type="project" value="UniProtKB-KW"/>
</dbReference>
<keyword evidence="4" id="KW-0479">Metal-binding</keyword>
<evidence type="ECO:0000256" key="2">
    <source>
        <dbReference type="ARBA" id="ARBA00009959"/>
    </source>
</evidence>
<dbReference type="InterPro" id="IPR021127">
    <property type="entry name" value="CRISPR_associated_Cas2"/>
</dbReference>
<organism evidence="10 11">
    <name type="scientific">Agrilactobacillus composti DSM 18527 = JCM 14202</name>
    <dbReference type="NCBI Taxonomy" id="1423734"/>
    <lineage>
        <taxon>Bacteria</taxon>
        <taxon>Bacillati</taxon>
        <taxon>Bacillota</taxon>
        <taxon>Bacilli</taxon>
        <taxon>Lactobacillales</taxon>
        <taxon>Lactobacillaceae</taxon>
        <taxon>Agrilactobacillus</taxon>
    </lineage>
</organism>
<keyword evidence="8 9" id="KW-0051">Antiviral defense</keyword>
<dbReference type="NCBIfam" id="TIGR01573">
    <property type="entry name" value="cas2"/>
    <property type="match status" value="1"/>
</dbReference>
<keyword evidence="3 9" id="KW-0540">Nuclease</keyword>